<keyword evidence="3" id="KW-1185">Reference proteome</keyword>
<feature type="compositionally biased region" description="Polar residues" evidence="1">
    <location>
        <begin position="52"/>
        <end position="62"/>
    </location>
</feature>
<protein>
    <submittedName>
        <fullName evidence="2">Bgt-51180</fullName>
    </submittedName>
</protein>
<proteinExistence type="predicted"/>
<dbReference type="AlphaFoldDB" id="A0A9X9MK00"/>
<dbReference type="Proteomes" id="UP000324639">
    <property type="component" value="Chromosome Bgt_-08"/>
</dbReference>
<organism evidence="2 3">
    <name type="scientific">Blumeria graminis f. sp. tritici</name>
    <dbReference type="NCBI Taxonomy" id="62690"/>
    <lineage>
        <taxon>Eukaryota</taxon>
        <taxon>Fungi</taxon>
        <taxon>Dikarya</taxon>
        <taxon>Ascomycota</taxon>
        <taxon>Pezizomycotina</taxon>
        <taxon>Leotiomycetes</taxon>
        <taxon>Erysiphales</taxon>
        <taxon>Erysiphaceae</taxon>
        <taxon>Blumeria</taxon>
    </lineage>
</organism>
<feature type="region of interest" description="Disordered" evidence="1">
    <location>
        <begin position="38"/>
        <end position="62"/>
    </location>
</feature>
<accession>A0A9X9MK00</accession>
<name>A0A9X9MK00_BLUGR</name>
<sequence length="88" mass="10474">MSFYVEPSSENCRKKFLEPASDPSRYLGVSERVIQKEHRKRGYQRHVDHLKSATSQKNMTTSREWAEAHLNWTFEDTTVMNARLWEVE</sequence>
<dbReference type="EMBL" id="LR026991">
    <property type="protein sequence ID" value="VDB90369.1"/>
    <property type="molecule type" value="Genomic_DNA"/>
</dbReference>
<evidence type="ECO:0000313" key="2">
    <source>
        <dbReference type="EMBL" id="VDB90369.1"/>
    </source>
</evidence>
<reference evidence="2 3" key="1">
    <citation type="submission" date="2018-08" db="EMBL/GenBank/DDBJ databases">
        <authorList>
            <person name="Muller C M."/>
        </authorList>
    </citation>
    <scope>NUCLEOTIDE SEQUENCE [LARGE SCALE GENOMIC DNA]</scope>
</reference>
<gene>
    <name evidence="2" type="ORF">BGT96224V316_LOCUS5541</name>
</gene>
<evidence type="ECO:0000256" key="1">
    <source>
        <dbReference type="SAM" id="MobiDB-lite"/>
    </source>
</evidence>
<evidence type="ECO:0000313" key="3">
    <source>
        <dbReference type="Proteomes" id="UP000324639"/>
    </source>
</evidence>